<evidence type="ECO:0000313" key="1">
    <source>
        <dbReference type="EMBL" id="KAG8071953.1"/>
    </source>
</evidence>
<name>A0A8J5SGJ1_ZIZPA</name>
<accession>A0A8J5SGJ1</accession>
<gene>
    <name evidence="1" type="ORF">GUJ93_ZPchr0006g46062</name>
</gene>
<organism evidence="1 2">
    <name type="scientific">Zizania palustris</name>
    <name type="common">Northern wild rice</name>
    <dbReference type="NCBI Taxonomy" id="103762"/>
    <lineage>
        <taxon>Eukaryota</taxon>
        <taxon>Viridiplantae</taxon>
        <taxon>Streptophyta</taxon>
        <taxon>Embryophyta</taxon>
        <taxon>Tracheophyta</taxon>
        <taxon>Spermatophyta</taxon>
        <taxon>Magnoliopsida</taxon>
        <taxon>Liliopsida</taxon>
        <taxon>Poales</taxon>
        <taxon>Poaceae</taxon>
        <taxon>BOP clade</taxon>
        <taxon>Oryzoideae</taxon>
        <taxon>Oryzeae</taxon>
        <taxon>Zizaniinae</taxon>
        <taxon>Zizania</taxon>
    </lineage>
</organism>
<dbReference type="AlphaFoldDB" id="A0A8J5SGJ1"/>
<keyword evidence="2" id="KW-1185">Reference proteome</keyword>
<proteinExistence type="predicted"/>
<protein>
    <submittedName>
        <fullName evidence="1">Uncharacterized protein</fullName>
    </submittedName>
</protein>
<reference evidence="1" key="2">
    <citation type="submission" date="2021-02" db="EMBL/GenBank/DDBJ databases">
        <authorList>
            <person name="Kimball J.A."/>
            <person name="Haas M.W."/>
            <person name="Macchietto M."/>
            <person name="Kono T."/>
            <person name="Duquette J."/>
            <person name="Shao M."/>
        </authorList>
    </citation>
    <scope>NUCLEOTIDE SEQUENCE</scope>
    <source>
        <tissue evidence="1">Fresh leaf tissue</tissue>
    </source>
</reference>
<comment type="caution">
    <text evidence="1">The sequence shown here is derived from an EMBL/GenBank/DDBJ whole genome shotgun (WGS) entry which is preliminary data.</text>
</comment>
<sequence length="66" mass="7622">MTRIIGMTRFRIQEQNFEPRWSACAFQVLRMCSTEQVAEVHGQSLPSCITILIIIEVVKSIGERLR</sequence>
<reference evidence="1" key="1">
    <citation type="journal article" date="2021" name="bioRxiv">
        <title>Whole Genome Assembly and Annotation of Northern Wild Rice, Zizania palustris L., Supports a Whole Genome Duplication in the Zizania Genus.</title>
        <authorList>
            <person name="Haas M."/>
            <person name="Kono T."/>
            <person name="Macchietto M."/>
            <person name="Millas R."/>
            <person name="McGilp L."/>
            <person name="Shao M."/>
            <person name="Duquette J."/>
            <person name="Hirsch C.N."/>
            <person name="Kimball J."/>
        </authorList>
    </citation>
    <scope>NUCLEOTIDE SEQUENCE</scope>
    <source>
        <tissue evidence="1">Fresh leaf tissue</tissue>
    </source>
</reference>
<dbReference type="EMBL" id="JAAALK010000283">
    <property type="protein sequence ID" value="KAG8071953.1"/>
    <property type="molecule type" value="Genomic_DNA"/>
</dbReference>
<evidence type="ECO:0000313" key="2">
    <source>
        <dbReference type="Proteomes" id="UP000729402"/>
    </source>
</evidence>
<dbReference type="Proteomes" id="UP000729402">
    <property type="component" value="Unassembled WGS sequence"/>
</dbReference>